<evidence type="ECO:0000256" key="2">
    <source>
        <dbReference type="ARBA" id="ARBA00022737"/>
    </source>
</evidence>
<dbReference type="RefSeq" id="WP_013932627.1">
    <property type="nucleotide sequence ID" value="NC_015707.1"/>
</dbReference>
<sequence length="250" mass="27109">MFISPTAKIGENVKLGYNVVVEDNVEIGDNAIIGHNVVIRKDTKIGKNCVIADNTVLGKEPFKASTSATTEEKILPPLEIGDYVTIGANCVIYRGAKLSNFVFVGDLASIREDVFIGEKTIIGRGVTVENKTVIGKYVKIETEAYITAMSIIEDYCFIAPEVTFTNDNFLGRTEERKKYFKGPTVKKGARIGANATILPGIIIEEDALVAAGAVVTRNVPARKIVAGVPAKVIKDVPIEQLLENQSFYKG</sequence>
<evidence type="ECO:0000259" key="3">
    <source>
        <dbReference type="Pfam" id="PF25087"/>
    </source>
</evidence>
<dbReference type="OrthoDB" id="9782926at2"/>
<dbReference type="STRING" id="688269.Theth_1347"/>
<dbReference type="EMBL" id="CP002351">
    <property type="protein sequence ID" value="AEH51411.1"/>
    <property type="molecule type" value="Genomic_DNA"/>
</dbReference>
<dbReference type="SUPFAM" id="SSF51161">
    <property type="entry name" value="Trimeric LpxA-like enzymes"/>
    <property type="match status" value="1"/>
</dbReference>
<evidence type="ECO:0000313" key="5">
    <source>
        <dbReference type="Proteomes" id="UP000006804"/>
    </source>
</evidence>
<dbReference type="PANTHER" id="PTHR43300">
    <property type="entry name" value="ACETYLTRANSFERASE"/>
    <property type="match status" value="1"/>
</dbReference>
<keyword evidence="5" id="KW-1185">Reference proteome</keyword>
<dbReference type="InterPro" id="IPR011004">
    <property type="entry name" value="Trimer_LpxA-like_sf"/>
</dbReference>
<dbReference type="InterPro" id="IPR050179">
    <property type="entry name" value="Trans_hexapeptide_repeat"/>
</dbReference>
<dbReference type="Gene3D" id="2.160.10.10">
    <property type="entry name" value="Hexapeptide repeat proteins"/>
    <property type="match status" value="2"/>
</dbReference>
<gene>
    <name evidence="4" type="ORF">Theth_1347</name>
</gene>
<dbReference type="KEGG" id="tta:Theth_1347"/>
<keyword evidence="2" id="KW-0677">Repeat</keyword>
<dbReference type="PANTHER" id="PTHR43300:SF4">
    <property type="entry name" value="ACYL-[ACYL-CARRIER-PROTEIN]--UDP-N-ACETYLGLUCOSAMINE O-ACYLTRANSFERASE"/>
    <property type="match status" value="1"/>
</dbReference>
<dbReference type="PATRIC" id="fig|688269.3.peg.1387"/>
<dbReference type="AlphaFoldDB" id="F7YTW2"/>
<proteinExistence type="predicted"/>
<feature type="domain" description="Mannose-1-phosphate guanyltransferase C-terminal" evidence="3">
    <location>
        <begin position="73"/>
        <end position="152"/>
    </location>
</feature>
<dbReference type="InterPro" id="IPR001451">
    <property type="entry name" value="Hexapep"/>
</dbReference>
<evidence type="ECO:0000313" key="4">
    <source>
        <dbReference type="EMBL" id="AEH51411.1"/>
    </source>
</evidence>
<dbReference type="InterPro" id="IPR056729">
    <property type="entry name" value="GMPPB_C"/>
</dbReference>
<dbReference type="Proteomes" id="UP000006804">
    <property type="component" value="Chromosome"/>
</dbReference>
<dbReference type="Pfam" id="PF00132">
    <property type="entry name" value="Hexapep"/>
    <property type="match status" value="2"/>
</dbReference>
<organism evidence="4 5">
    <name type="scientific">Pseudothermotoga thermarum DSM 5069</name>
    <dbReference type="NCBI Taxonomy" id="688269"/>
    <lineage>
        <taxon>Bacteria</taxon>
        <taxon>Thermotogati</taxon>
        <taxon>Thermotogota</taxon>
        <taxon>Thermotogae</taxon>
        <taxon>Thermotogales</taxon>
        <taxon>Thermotogaceae</taxon>
        <taxon>Pseudothermotoga</taxon>
    </lineage>
</organism>
<dbReference type="HOGENOM" id="CLU_051638_9_0_0"/>
<dbReference type="Pfam" id="PF25087">
    <property type="entry name" value="GMPPB_C"/>
    <property type="match status" value="1"/>
</dbReference>
<dbReference type="eggNOG" id="COG1044">
    <property type="taxonomic scope" value="Bacteria"/>
</dbReference>
<evidence type="ECO:0000256" key="1">
    <source>
        <dbReference type="ARBA" id="ARBA00022679"/>
    </source>
</evidence>
<name>F7YTW2_9THEM</name>
<protein>
    <submittedName>
        <fullName evidence="4">Transferase hexapeptide repeat containing protein</fullName>
    </submittedName>
</protein>
<reference evidence="4 5" key="1">
    <citation type="submission" date="2010-11" db="EMBL/GenBank/DDBJ databases">
        <title>The complete genome of Thermotoga thermarum DSM 5069.</title>
        <authorList>
            <consortium name="US DOE Joint Genome Institute (JGI-PGF)"/>
            <person name="Lucas S."/>
            <person name="Copeland A."/>
            <person name="Lapidus A."/>
            <person name="Bruce D."/>
            <person name="Goodwin L."/>
            <person name="Pitluck S."/>
            <person name="Kyrpides N."/>
            <person name="Mavromatis K."/>
            <person name="Ivanova N."/>
            <person name="Zeytun A."/>
            <person name="Brettin T."/>
            <person name="Detter J.C."/>
            <person name="Tapia R."/>
            <person name="Han C."/>
            <person name="Land M."/>
            <person name="Hauser L."/>
            <person name="Markowitz V."/>
            <person name="Cheng J.-F."/>
            <person name="Hugenholtz P."/>
            <person name="Woyke T."/>
            <person name="Wu D."/>
            <person name="Spring S."/>
            <person name="Schroeder M."/>
            <person name="Brambilla E."/>
            <person name="Klenk H.-P."/>
            <person name="Eisen J.A."/>
        </authorList>
    </citation>
    <scope>NUCLEOTIDE SEQUENCE [LARGE SCALE GENOMIC DNA]</scope>
    <source>
        <strain evidence="4 5">DSM 5069</strain>
    </source>
</reference>
<dbReference type="CDD" id="cd03358">
    <property type="entry name" value="LbH_WxcM_N_like"/>
    <property type="match status" value="1"/>
</dbReference>
<dbReference type="InterPro" id="IPR018357">
    <property type="entry name" value="Hexapep_transf_CS"/>
</dbReference>
<keyword evidence="1 4" id="KW-0808">Transferase</keyword>
<dbReference type="PROSITE" id="PS00101">
    <property type="entry name" value="HEXAPEP_TRANSFERASES"/>
    <property type="match status" value="2"/>
</dbReference>
<dbReference type="GO" id="GO:0016740">
    <property type="term" value="F:transferase activity"/>
    <property type="evidence" value="ECO:0007669"/>
    <property type="project" value="UniProtKB-KW"/>
</dbReference>
<accession>F7YTW2</accession>